<evidence type="ECO:0000256" key="2">
    <source>
        <dbReference type="ARBA" id="ARBA00022692"/>
    </source>
</evidence>
<evidence type="ECO:0000256" key="1">
    <source>
        <dbReference type="ARBA" id="ARBA00004141"/>
    </source>
</evidence>
<feature type="transmembrane region" description="Helical" evidence="5">
    <location>
        <begin position="140"/>
        <end position="160"/>
    </location>
</feature>
<reference evidence="6 7" key="1">
    <citation type="journal article" date="2014" name="PLoS ONE">
        <title>Grimontia indica AK16(T), sp. nov., Isolated from a Seawater Sample Reports the Presence of Pathogenic Genes Similar to Vibrio Genus.</title>
        <authorList>
            <person name="Singh A."/>
            <person name="Vaidya B."/>
            <person name="Khatri I."/>
            <person name="Srinivas T.N."/>
            <person name="Subramanian S."/>
            <person name="Korpole S."/>
            <person name="Pinnaka A.K."/>
        </authorList>
    </citation>
    <scope>NUCLEOTIDE SEQUENCE [LARGE SCALE GENOMIC DNA]</scope>
    <source>
        <strain evidence="6 7">AK16</strain>
    </source>
</reference>
<evidence type="ECO:0000256" key="4">
    <source>
        <dbReference type="ARBA" id="ARBA00023136"/>
    </source>
</evidence>
<accession>R1J1X7</accession>
<dbReference type="Pfam" id="PF01943">
    <property type="entry name" value="Polysacc_synt"/>
    <property type="match status" value="1"/>
</dbReference>
<organism evidence="6 7">
    <name type="scientific">Grimontia indica</name>
    <dbReference type="NCBI Taxonomy" id="1056512"/>
    <lineage>
        <taxon>Bacteria</taxon>
        <taxon>Pseudomonadati</taxon>
        <taxon>Pseudomonadota</taxon>
        <taxon>Gammaproteobacteria</taxon>
        <taxon>Vibrionales</taxon>
        <taxon>Vibrionaceae</taxon>
        <taxon>Grimontia</taxon>
    </lineage>
</organism>
<gene>
    <name evidence="6" type="ORF">D515_02570</name>
</gene>
<keyword evidence="2 5" id="KW-0812">Transmembrane</keyword>
<evidence type="ECO:0000313" key="6">
    <source>
        <dbReference type="EMBL" id="EOD81600.1"/>
    </source>
</evidence>
<comment type="subcellular location">
    <subcellularLocation>
        <location evidence="1">Membrane</location>
        <topology evidence="1">Multi-pass membrane protein</topology>
    </subcellularLocation>
</comment>
<proteinExistence type="predicted"/>
<dbReference type="eggNOG" id="COG2244">
    <property type="taxonomic scope" value="Bacteria"/>
</dbReference>
<dbReference type="GO" id="GO:0016020">
    <property type="term" value="C:membrane"/>
    <property type="evidence" value="ECO:0007669"/>
    <property type="project" value="UniProtKB-SubCell"/>
</dbReference>
<evidence type="ECO:0000313" key="7">
    <source>
        <dbReference type="Proteomes" id="UP000011223"/>
    </source>
</evidence>
<keyword evidence="3 5" id="KW-1133">Transmembrane helix</keyword>
<dbReference type="PANTHER" id="PTHR43424">
    <property type="entry name" value="LOCUS PUTATIVE PROTEIN 1-RELATED"/>
    <property type="match status" value="1"/>
</dbReference>
<dbReference type="PANTHER" id="PTHR43424:SF1">
    <property type="entry name" value="LOCUS PUTATIVE PROTEIN 1-RELATED"/>
    <property type="match status" value="1"/>
</dbReference>
<protein>
    <submittedName>
        <fullName evidence="6">O-antigen transporter</fullName>
    </submittedName>
</protein>
<evidence type="ECO:0000256" key="5">
    <source>
        <dbReference type="SAM" id="Phobius"/>
    </source>
</evidence>
<feature type="transmembrane region" description="Helical" evidence="5">
    <location>
        <begin position="12"/>
        <end position="32"/>
    </location>
</feature>
<comment type="caution">
    <text evidence="6">The sequence shown here is derived from an EMBL/GenBank/DDBJ whole genome shotgun (WGS) entry which is preliminary data.</text>
</comment>
<feature type="transmembrane region" description="Helical" evidence="5">
    <location>
        <begin position="44"/>
        <end position="64"/>
    </location>
</feature>
<dbReference type="Proteomes" id="UP000011223">
    <property type="component" value="Unassembled WGS sequence"/>
</dbReference>
<keyword evidence="4 5" id="KW-0472">Membrane</keyword>
<feature type="transmembrane region" description="Helical" evidence="5">
    <location>
        <begin position="112"/>
        <end position="133"/>
    </location>
</feature>
<feature type="transmembrane region" description="Helical" evidence="5">
    <location>
        <begin position="354"/>
        <end position="374"/>
    </location>
</feature>
<feature type="transmembrane region" description="Helical" evidence="5">
    <location>
        <begin position="242"/>
        <end position="261"/>
    </location>
</feature>
<dbReference type="AlphaFoldDB" id="R1J1X7"/>
<evidence type="ECO:0000256" key="3">
    <source>
        <dbReference type="ARBA" id="ARBA00022989"/>
    </source>
</evidence>
<feature type="transmembrane region" description="Helical" evidence="5">
    <location>
        <begin position="380"/>
        <end position="399"/>
    </location>
</feature>
<feature type="transmembrane region" description="Helical" evidence="5">
    <location>
        <begin position="318"/>
        <end position="342"/>
    </location>
</feature>
<feature type="transmembrane region" description="Helical" evidence="5">
    <location>
        <begin position="85"/>
        <end position="106"/>
    </location>
</feature>
<dbReference type="InterPro" id="IPR052556">
    <property type="entry name" value="PolySynth_Transporter"/>
</dbReference>
<keyword evidence="7" id="KW-1185">Reference proteome</keyword>
<feature type="transmembrane region" description="Helical" evidence="5">
    <location>
        <begin position="282"/>
        <end position="306"/>
    </location>
</feature>
<name>R1J1X7_9GAMM</name>
<feature type="transmembrane region" description="Helical" evidence="5">
    <location>
        <begin position="215"/>
        <end position="236"/>
    </location>
</feature>
<dbReference type="InterPro" id="IPR002797">
    <property type="entry name" value="Polysacc_synth"/>
</dbReference>
<sequence length="404" mass="45983">MRSKYSLLKNFSALSALQLYGLILPFIVYPYLIRTVGLIAYGEFVLYHSVAMIFVVTVAYGFDISAVNQISSGKEKKSLVLVRVIYAKFLIFLSILPIALIFFIIIDEPNYLLIFSLVIFVFSEILNLNWFYLSIEKSHINLYANVVIKTIANVLILIFINGSSDIWLYPLLLSIGNLSLGFSLLLFANYRVEKLSCYTSFSSVLGMIKKSNPFYISRLLVVCRERVAAIFIGISLGEKEVAFYDICLKIVNLLITPISVLNSAIYPKVSRDRSYRIVKFSILLSTLYSLFSIVIIGVLGSDIIYVLSSDDELSEMSFLLTLMSLSLIAQVFIYFLGNTYLVVEGLDREFKWSVVLSTLAYLLYIITLYKFSLLDLTNSISGLVLCYFMTAIHRVYYLFRKKDD</sequence>
<feature type="transmembrane region" description="Helical" evidence="5">
    <location>
        <begin position="166"/>
        <end position="188"/>
    </location>
</feature>
<dbReference type="EMBL" id="ANFM02000003">
    <property type="protein sequence ID" value="EOD81600.1"/>
    <property type="molecule type" value="Genomic_DNA"/>
</dbReference>